<reference evidence="3" key="1">
    <citation type="submission" date="2018-07" db="EMBL/GenBank/DDBJ databases">
        <title>Giant CbK-like Caulobacter bacteriophages have genetically divergent genomes.</title>
        <authorList>
            <person name="Wilson K.M."/>
            <person name="Ely B."/>
        </authorList>
    </citation>
    <scope>NUCLEOTIDE SEQUENCE [LARGE SCALE GENOMIC DNA]</scope>
</reference>
<sequence length="81" mass="8990">MPQVIPARIRQLKRAPFTRIALHTPIPHGVAEDWEIKDVGWTIQWDDGTQGIGGAPFSTRTEADAWLKANPQATTRKNATS</sequence>
<organism evidence="2 3">
    <name type="scientific">Caulobacter phage CcrSC</name>
    <dbReference type="NCBI Taxonomy" id="2283272"/>
    <lineage>
        <taxon>Viruses</taxon>
        <taxon>Duplodnaviria</taxon>
        <taxon>Heunggongvirae</taxon>
        <taxon>Uroviricota</taxon>
        <taxon>Caudoviricetes</taxon>
        <taxon>Jeanschmidtviridae</taxon>
        <taxon>Bertelyvirus</taxon>
        <taxon>Bertelyvirus SC</taxon>
    </lineage>
</organism>
<keyword evidence="3" id="KW-1185">Reference proteome</keyword>
<reference evidence="2" key="2">
    <citation type="submission" date="2018-07" db="EMBL/GenBank/DDBJ databases">
        <authorList>
            <person name="Wilson K.M."/>
            <person name="Ely B."/>
        </authorList>
    </citation>
    <scope>NUCLEOTIDE SEQUENCE</scope>
</reference>
<dbReference type="Proteomes" id="UP000259683">
    <property type="component" value="Segment"/>
</dbReference>
<dbReference type="EMBL" id="MH588547">
    <property type="protein sequence ID" value="AXQ70113.1"/>
    <property type="molecule type" value="Genomic_DNA"/>
</dbReference>
<evidence type="ECO:0000313" key="1">
    <source>
        <dbReference type="EMBL" id="AXQ69613.1"/>
    </source>
</evidence>
<gene>
    <name evidence="1" type="ORF">CcrSC_gp031c</name>
    <name evidence="2" type="ORF">CcrSC_gp531c</name>
</gene>
<name>A0A385EEB1_9CAUD</name>
<reference evidence="3" key="3">
    <citation type="submission" date="2018-09" db="EMBL/GenBank/DDBJ databases">
        <title>Giant CbK-like Caulobacter bacteriophages have genetically divergent genomes.</title>
        <authorList>
            <person name="Wilson K."/>
            <person name="Ely B."/>
        </authorList>
    </citation>
    <scope>NUCLEOTIDE SEQUENCE [LARGE SCALE GENOMIC DNA]</scope>
</reference>
<accession>A0A385EEB1</accession>
<proteinExistence type="predicted"/>
<evidence type="ECO:0000313" key="3">
    <source>
        <dbReference type="Proteomes" id="UP000259683"/>
    </source>
</evidence>
<evidence type="ECO:0000313" key="2">
    <source>
        <dbReference type="EMBL" id="AXQ70113.1"/>
    </source>
</evidence>
<reference evidence="2" key="4">
    <citation type="submission" date="2021-07" db="EMBL/GenBank/DDBJ databases">
        <title>Giant CbK-like Caulobacter bacteriophages have genetically divergent genomes.</title>
        <authorList>
            <person name="Wilson K."/>
            <person name="Ely B."/>
        </authorList>
    </citation>
    <scope>NUCLEOTIDE SEQUENCE</scope>
</reference>
<dbReference type="EMBL" id="MH588547">
    <property type="protein sequence ID" value="AXQ69613.1"/>
    <property type="molecule type" value="Genomic_DNA"/>
</dbReference>
<protein>
    <submittedName>
        <fullName evidence="2">Uncharacterized protein</fullName>
    </submittedName>
</protein>